<keyword evidence="4 7" id="KW-0812">Transmembrane</keyword>
<dbReference type="CDD" id="cd06261">
    <property type="entry name" value="TM_PBP2"/>
    <property type="match status" value="1"/>
</dbReference>
<dbReference type="PROSITE" id="PS50928">
    <property type="entry name" value="ABC_TM1"/>
    <property type="match status" value="1"/>
</dbReference>
<dbReference type="PANTHER" id="PTHR30193">
    <property type="entry name" value="ABC TRANSPORTER PERMEASE PROTEIN"/>
    <property type="match status" value="1"/>
</dbReference>
<protein>
    <submittedName>
        <fullName evidence="9">sn-glycerol-3-phosphate transport system permease protein UgpA</fullName>
    </submittedName>
</protein>
<keyword evidence="5 7" id="KW-1133">Transmembrane helix</keyword>
<evidence type="ECO:0000256" key="7">
    <source>
        <dbReference type="RuleBase" id="RU363032"/>
    </source>
</evidence>
<dbReference type="GO" id="GO:0005886">
    <property type="term" value="C:plasma membrane"/>
    <property type="evidence" value="ECO:0007669"/>
    <property type="project" value="UniProtKB-SubCell"/>
</dbReference>
<name>A0A399F5P3_9DEIN</name>
<keyword evidence="3" id="KW-1003">Cell membrane</keyword>
<comment type="caution">
    <text evidence="9">The sequence shown here is derived from an EMBL/GenBank/DDBJ whole genome shotgun (WGS) entry which is preliminary data.</text>
</comment>
<evidence type="ECO:0000313" key="9">
    <source>
        <dbReference type="EMBL" id="RIH90966.1"/>
    </source>
</evidence>
<evidence type="ECO:0000256" key="4">
    <source>
        <dbReference type="ARBA" id="ARBA00022692"/>
    </source>
</evidence>
<evidence type="ECO:0000256" key="3">
    <source>
        <dbReference type="ARBA" id="ARBA00022475"/>
    </source>
</evidence>
<dbReference type="Gene3D" id="1.10.3720.10">
    <property type="entry name" value="MetI-like"/>
    <property type="match status" value="1"/>
</dbReference>
<comment type="subcellular location">
    <subcellularLocation>
        <location evidence="1 7">Cell membrane</location>
        <topology evidence="1 7">Multi-pass membrane protein</topology>
    </subcellularLocation>
</comment>
<dbReference type="Pfam" id="PF00528">
    <property type="entry name" value="BPD_transp_1"/>
    <property type="match status" value="1"/>
</dbReference>
<feature type="domain" description="ABC transmembrane type-1" evidence="8">
    <location>
        <begin position="60"/>
        <end position="270"/>
    </location>
</feature>
<dbReference type="EMBL" id="QXDL01000001">
    <property type="protein sequence ID" value="RIH90966.1"/>
    <property type="molecule type" value="Genomic_DNA"/>
</dbReference>
<evidence type="ECO:0000256" key="5">
    <source>
        <dbReference type="ARBA" id="ARBA00022989"/>
    </source>
</evidence>
<feature type="transmembrane region" description="Helical" evidence="7">
    <location>
        <begin position="98"/>
        <end position="119"/>
    </location>
</feature>
<dbReference type="AlphaFoldDB" id="A0A399F5P3"/>
<accession>A0A399F5P3</accession>
<feature type="transmembrane region" description="Helical" evidence="7">
    <location>
        <begin position="200"/>
        <end position="219"/>
    </location>
</feature>
<dbReference type="InterPro" id="IPR035906">
    <property type="entry name" value="MetI-like_sf"/>
</dbReference>
<keyword evidence="6 7" id="KW-0472">Membrane</keyword>
<reference evidence="9 10" key="1">
    <citation type="submission" date="2018-08" db="EMBL/GenBank/DDBJ databases">
        <title>Meiothermus terrae DSM 26712 genome sequencing project.</title>
        <authorList>
            <person name="Da Costa M.S."/>
            <person name="Albuquerque L."/>
            <person name="Raposo P."/>
            <person name="Froufe H.J.C."/>
            <person name="Barroso C.S."/>
            <person name="Egas C."/>
        </authorList>
    </citation>
    <scope>NUCLEOTIDE SEQUENCE [LARGE SCALE GENOMIC DNA]</scope>
    <source>
        <strain evidence="9 10">DSM 26712</strain>
    </source>
</reference>
<organism evidence="9 10">
    <name type="scientific">Calidithermus terrae</name>
    <dbReference type="NCBI Taxonomy" id="1408545"/>
    <lineage>
        <taxon>Bacteria</taxon>
        <taxon>Thermotogati</taxon>
        <taxon>Deinococcota</taxon>
        <taxon>Deinococci</taxon>
        <taxon>Thermales</taxon>
        <taxon>Thermaceae</taxon>
        <taxon>Calidithermus</taxon>
    </lineage>
</organism>
<keyword evidence="2 7" id="KW-0813">Transport</keyword>
<feature type="transmembrane region" description="Helical" evidence="7">
    <location>
        <begin position="255"/>
        <end position="276"/>
    </location>
</feature>
<sequence length="285" mass="31509">MPYLYLLPSGLFLALFVLWPAVQSFVLSFQRWDFLAAERPFVGGTNYADLLRGAEFWNSVRVSLGLVALSVPVRLVLALALALLLLRETRVNRLVRGVLMLPGVSSAVTVAVVFSWIFNTDLGLVNLLLGRLGLGRPDWLGSLELPLLVLAVVVVWKQLGYDVLVYIVALQAIPQAYLEAARVDGASRWQSFRHVSLPLLAPTTFFLLVMGVLDAFHTFTLVNVMTRGGPALATDVLVNLLYRTSFVFFDIGKASALAVLLFGLLGTLTALQFYWIGRRVHYENS</sequence>
<dbReference type="PANTHER" id="PTHR30193:SF37">
    <property type="entry name" value="INNER MEMBRANE ABC TRANSPORTER PERMEASE PROTEIN YCJO"/>
    <property type="match status" value="1"/>
</dbReference>
<dbReference type="GO" id="GO:0055085">
    <property type="term" value="P:transmembrane transport"/>
    <property type="evidence" value="ECO:0007669"/>
    <property type="project" value="InterPro"/>
</dbReference>
<evidence type="ECO:0000256" key="1">
    <source>
        <dbReference type="ARBA" id="ARBA00004651"/>
    </source>
</evidence>
<evidence type="ECO:0000259" key="8">
    <source>
        <dbReference type="PROSITE" id="PS50928"/>
    </source>
</evidence>
<dbReference type="SUPFAM" id="SSF161098">
    <property type="entry name" value="MetI-like"/>
    <property type="match status" value="1"/>
</dbReference>
<gene>
    <name evidence="9" type="primary">ugpA_1</name>
    <name evidence="9" type="ORF">Mterra_00044</name>
</gene>
<keyword evidence="10" id="KW-1185">Reference proteome</keyword>
<dbReference type="InterPro" id="IPR051393">
    <property type="entry name" value="ABC_transporter_permease"/>
</dbReference>
<evidence type="ECO:0000313" key="10">
    <source>
        <dbReference type="Proteomes" id="UP000265715"/>
    </source>
</evidence>
<dbReference type="InterPro" id="IPR000515">
    <property type="entry name" value="MetI-like"/>
</dbReference>
<evidence type="ECO:0000256" key="6">
    <source>
        <dbReference type="ARBA" id="ARBA00023136"/>
    </source>
</evidence>
<dbReference type="Proteomes" id="UP000265715">
    <property type="component" value="Unassembled WGS sequence"/>
</dbReference>
<comment type="similarity">
    <text evidence="7">Belongs to the binding-protein-dependent transport system permease family.</text>
</comment>
<proteinExistence type="inferred from homology"/>
<feature type="transmembrane region" description="Helical" evidence="7">
    <location>
        <begin position="62"/>
        <end position="86"/>
    </location>
</feature>
<evidence type="ECO:0000256" key="2">
    <source>
        <dbReference type="ARBA" id="ARBA00022448"/>
    </source>
</evidence>